<dbReference type="OMA" id="CANARAD"/>
<sequence>MDAVHAEAASHGVNARLRRVARLTVAYSEPSELQALLRAHADVIARYDLLALEPSTERAFSSACANARADVVALPLGNRLPFRRVVYTGSHTTALALRPATLAAAAANGIAIEVAYNAALLDVASRRNFFANATAVARAVGSGVGGGVSGGGAAGKAPGILLAGGRREDGARARNATELRAPYDVANLATLFGMKARSIHWSPYSRVGVVDADP</sequence>
<accession>C1N0E7</accession>
<dbReference type="InterPro" id="IPR002738">
    <property type="entry name" value="RNase_P_p30"/>
</dbReference>
<dbReference type="Pfam" id="PF01876">
    <property type="entry name" value="RNase_P_p30"/>
    <property type="match status" value="1"/>
</dbReference>
<reference evidence="4 5" key="1">
    <citation type="journal article" date="2009" name="Science">
        <title>Green evolution and dynamic adaptations revealed by genomes of the marine picoeukaryotes Micromonas.</title>
        <authorList>
            <person name="Worden A.Z."/>
            <person name="Lee J.H."/>
            <person name="Mock T."/>
            <person name="Rouze P."/>
            <person name="Simmons M.P."/>
            <person name="Aerts A.L."/>
            <person name="Allen A.E."/>
            <person name="Cuvelier M.L."/>
            <person name="Derelle E."/>
            <person name="Everett M.V."/>
            <person name="Foulon E."/>
            <person name="Grimwood J."/>
            <person name="Gundlach H."/>
            <person name="Henrissat B."/>
            <person name="Napoli C."/>
            <person name="McDonald S.M."/>
            <person name="Parker M.S."/>
            <person name="Rombauts S."/>
            <person name="Salamov A."/>
            <person name="Von Dassow P."/>
            <person name="Badger J.H."/>
            <person name="Coutinho P.M."/>
            <person name="Demir E."/>
            <person name="Dubchak I."/>
            <person name="Gentemann C."/>
            <person name="Eikrem W."/>
            <person name="Gready J.E."/>
            <person name="John U."/>
            <person name="Lanier W."/>
            <person name="Lindquist E.A."/>
            <person name="Lucas S."/>
            <person name="Mayer K.F."/>
            <person name="Moreau H."/>
            <person name="Not F."/>
            <person name="Otillar R."/>
            <person name="Panaud O."/>
            <person name="Pangilinan J."/>
            <person name="Paulsen I."/>
            <person name="Piegu B."/>
            <person name="Poliakov A."/>
            <person name="Robbens S."/>
            <person name="Schmutz J."/>
            <person name="Toulza E."/>
            <person name="Wyss T."/>
            <person name="Zelensky A."/>
            <person name="Zhou K."/>
            <person name="Armbrust E.V."/>
            <person name="Bhattacharya D."/>
            <person name="Goodenough U.W."/>
            <person name="Van de Peer Y."/>
            <person name="Grigoriev I.V."/>
        </authorList>
    </citation>
    <scope>NUCLEOTIDE SEQUENCE [LARGE SCALE GENOMIC DNA]</scope>
    <source>
        <strain evidence="4 5">CCMP1545</strain>
    </source>
</reference>
<dbReference type="KEGG" id="mpp:MICPUCDRAFT_50991"/>
<dbReference type="GO" id="GO:0005655">
    <property type="term" value="C:nucleolar ribonuclease P complex"/>
    <property type="evidence" value="ECO:0007669"/>
    <property type="project" value="TreeGrafter"/>
</dbReference>
<comment type="similarity">
    <text evidence="2">Belongs to the eukaryotic/archaeal RNase P protein component 3 family.</text>
</comment>
<dbReference type="AlphaFoldDB" id="C1N0E7"/>
<dbReference type="STRING" id="564608.C1N0E7"/>
<comment type="subcellular location">
    <subcellularLocation>
        <location evidence="1">Nucleus</location>
    </subcellularLocation>
</comment>
<gene>
    <name evidence="4" type="ORF">MICPUCDRAFT_50991</name>
</gene>
<protein>
    <submittedName>
        <fullName evidence="4">Predicted protein</fullName>
    </submittedName>
</protein>
<evidence type="ECO:0000313" key="5">
    <source>
        <dbReference type="Proteomes" id="UP000001876"/>
    </source>
</evidence>
<dbReference type="GO" id="GO:0003723">
    <property type="term" value="F:RNA binding"/>
    <property type="evidence" value="ECO:0007669"/>
    <property type="project" value="TreeGrafter"/>
</dbReference>
<dbReference type="eggNOG" id="KOG2363">
    <property type="taxonomic scope" value="Eukaryota"/>
</dbReference>
<dbReference type="GeneID" id="9686819"/>
<proteinExistence type="inferred from homology"/>
<dbReference type="InterPro" id="IPR016195">
    <property type="entry name" value="Pol/histidinol_Pase-like"/>
</dbReference>
<dbReference type="GO" id="GO:0008033">
    <property type="term" value="P:tRNA processing"/>
    <property type="evidence" value="ECO:0007669"/>
    <property type="project" value="UniProtKB-KW"/>
</dbReference>
<name>C1N0E7_MICPC</name>
<dbReference type="EMBL" id="GG663744">
    <property type="protein sequence ID" value="EEH54254.1"/>
    <property type="molecule type" value="Genomic_DNA"/>
</dbReference>
<evidence type="ECO:0000256" key="1">
    <source>
        <dbReference type="ARBA" id="ARBA00004123"/>
    </source>
</evidence>
<keyword evidence="5" id="KW-1185">Reference proteome</keyword>
<dbReference type="PANTHER" id="PTHR13031:SF0">
    <property type="entry name" value="RIBONUCLEASE P PROTEIN SUBUNIT P30"/>
    <property type="match status" value="1"/>
</dbReference>
<dbReference type="Proteomes" id="UP000001876">
    <property type="component" value="Unassembled WGS sequence"/>
</dbReference>
<dbReference type="PANTHER" id="PTHR13031">
    <property type="entry name" value="RIBONUCLEASE P SUBUNIT P30"/>
    <property type="match status" value="1"/>
</dbReference>
<dbReference type="Gene3D" id="3.20.20.140">
    <property type="entry name" value="Metal-dependent hydrolases"/>
    <property type="match status" value="1"/>
</dbReference>
<evidence type="ECO:0000313" key="4">
    <source>
        <dbReference type="EMBL" id="EEH54254.1"/>
    </source>
</evidence>
<dbReference type="OrthoDB" id="17948at2759"/>
<dbReference type="SUPFAM" id="SSF89550">
    <property type="entry name" value="PHP domain-like"/>
    <property type="match status" value="1"/>
</dbReference>
<evidence type="ECO:0000256" key="3">
    <source>
        <dbReference type="ARBA" id="ARBA00022694"/>
    </source>
</evidence>
<organism evidence="5">
    <name type="scientific">Micromonas pusilla (strain CCMP1545)</name>
    <name type="common">Picoplanktonic green alga</name>
    <dbReference type="NCBI Taxonomy" id="564608"/>
    <lineage>
        <taxon>Eukaryota</taxon>
        <taxon>Viridiplantae</taxon>
        <taxon>Chlorophyta</taxon>
        <taxon>Mamiellophyceae</taxon>
        <taxon>Mamiellales</taxon>
        <taxon>Mamiellaceae</taxon>
        <taxon>Micromonas</taxon>
    </lineage>
</organism>
<keyword evidence="3" id="KW-0819">tRNA processing</keyword>
<evidence type="ECO:0000256" key="2">
    <source>
        <dbReference type="ARBA" id="ARBA00007331"/>
    </source>
</evidence>
<dbReference type="RefSeq" id="XP_003061624.1">
    <property type="nucleotide sequence ID" value="XM_003061578.1"/>
</dbReference>